<reference evidence="1 2" key="1">
    <citation type="submission" date="2014-04" db="EMBL/GenBank/DDBJ databases">
        <title>Aquimarina sp. 22II-S11-z7 Genome Sequencing.</title>
        <authorList>
            <person name="Lai Q."/>
        </authorList>
    </citation>
    <scope>NUCLEOTIDE SEQUENCE [LARGE SCALE GENOMIC DNA]</scope>
    <source>
        <strain evidence="1 2">22II-S11-z7</strain>
    </source>
</reference>
<dbReference type="EMBL" id="AQRA01000012">
    <property type="protein sequence ID" value="EZH71699.1"/>
    <property type="molecule type" value="Genomic_DNA"/>
</dbReference>
<comment type="caution">
    <text evidence="1">The sequence shown here is derived from an EMBL/GenBank/DDBJ whole genome shotgun (WGS) entry which is preliminary data.</text>
</comment>
<dbReference type="Proteomes" id="UP000023541">
    <property type="component" value="Unassembled WGS sequence"/>
</dbReference>
<evidence type="ECO:0008006" key="3">
    <source>
        <dbReference type="Google" id="ProtNLM"/>
    </source>
</evidence>
<gene>
    <name evidence="1" type="ORF">ATO12_05915</name>
</gene>
<evidence type="ECO:0000313" key="2">
    <source>
        <dbReference type="Proteomes" id="UP000023541"/>
    </source>
</evidence>
<dbReference type="AlphaFoldDB" id="A0A023BP40"/>
<keyword evidence="2" id="KW-1185">Reference proteome</keyword>
<dbReference type="eggNOG" id="COG0438">
    <property type="taxonomic scope" value="Bacteria"/>
</dbReference>
<proteinExistence type="predicted"/>
<dbReference type="OrthoDB" id="3251881at2"/>
<protein>
    <recommendedName>
        <fullName evidence="3">Glycosyltransferase</fullName>
    </recommendedName>
</protein>
<dbReference type="STRING" id="1317122.ATO12_05915"/>
<name>A0A023BP40_9FLAO</name>
<evidence type="ECO:0000313" key="1">
    <source>
        <dbReference type="EMBL" id="EZH71699.1"/>
    </source>
</evidence>
<accession>A0A023BP40</accession>
<sequence>MKITLISLDVLGINDEIAKSLKKQGYEVNHINFHTFRYQYPTVFHRIFNFIGKTFFKYDIKKNHLNKEILKRLNEIGKQDKILMLNANFLLPQIIKNISSFTEDLTAFFNDNIERIPKILLVAPFFNEVYTFEPNDSKNHNFKFATNYIFEENKNNLSIEQEVFNISTFSKRSKVIDNIALQLDELGVSYKIVSFGKKKIESESSVEYVTERINMREVNELVAHSNVLLDIHREGQDGLSFRVFESLGNSKKLITTNAAIANYDFYNPNNILIIDKNDIQIPKSFFENKYEEIPDEIYQKYLVDNWVKRILNL</sequence>
<organism evidence="1 2">
    <name type="scientific">Aquimarina atlantica</name>
    <dbReference type="NCBI Taxonomy" id="1317122"/>
    <lineage>
        <taxon>Bacteria</taxon>
        <taxon>Pseudomonadati</taxon>
        <taxon>Bacteroidota</taxon>
        <taxon>Flavobacteriia</taxon>
        <taxon>Flavobacteriales</taxon>
        <taxon>Flavobacteriaceae</taxon>
        <taxon>Aquimarina</taxon>
    </lineage>
</organism>
<dbReference type="RefSeq" id="WP_034246755.1">
    <property type="nucleotide sequence ID" value="NZ_AQRA01000012.1"/>
</dbReference>